<accession>A0ABU0LMF8</accession>
<protein>
    <submittedName>
        <fullName evidence="4">FixJ family two-component response regulator</fullName>
    </submittedName>
</protein>
<dbReference type="EMBL" id="JAUSVR010000002">
    <property type="protein sequence ID" value="MDQ0509835.1"/>
    <property type="molecule type" value="Genomic_DNA"/>
</dbReference>
<dbReference type="InterPro" id="IPR001789">
    <property type="entry name" value="Sig_transdc_resp-reg_receiver"/>
</dbReference>
<reference evidence="4 5" key="1">
    <citation type="submission" date="2023-07" db="EMBL/GenBank/DDBJ databases">
        <title>Genomic Encyclopedia of Type Strains, Phase IV (KMG-IV): sequencing the most valuable type-strain genomes for metagenomic binning, comparative biology and taxonomic classification.</title>
        <authorList>
            <person name="Goeker M."/>
        </authorList>
    </citation>
    <scope>NUCLEOTIDE SEQUENCE [LARGE SCALE GENOMIC DNA]</scope>
    <source>
        <strain evidence="4 5">DSM 15561</strain>
    </source>
</reference>
<keyword evidence="5" id="KW-1185">Reference proteome</keyword>
<dbReference type="Pfam" id="PF00072">
    <property type="entry name" value="Response_reg"/>
    <property type="match status" value="1"/>
</dbReference>
<sequence>MHWVVAIVDDDAASLAAMAGLVDALGFSTLVFHDPAAFLAARGGVEVNALIADFRLPGLNGLALHRHLRHLGIRLPTVLVTAYPDEATRLQALKDGVRGYLAKPVSPEALLACLRPTADPR</sequence>
<dbReference type="Gene3D" id="3.40.50.2300">
    <property type="match status" value="1"/>
</dbReference>
<dbReference type="SMART" id="SM00448">
    <property type="entry name" value="REC"/>
    <property type="match status" value="1"/>
</dbReference>
<feature type="domain" description="Response regulatory" evidence="3">
    <location>
        <begin position="4"/>
        <end position="118"/>
    </location>
</feature>
<evidence type="ECO:0000313" key="4">
    <source>
        <dbReference type="EMBL" id="MDQ0509835.1"/>
    </source>
</evidence>
<dbReference type="RefSeq" id="WP_306888547.1">
    <property type="nucleotide sequence ID" value="NZ_JAUSVR010000002.1"/>
</dbReference>
<gene>
    <name evidence="4" type="ORF">QOZ99_000716</name>
</gene>
<dbReference type="InterPro" id="IPR050595">
    <property type="entry name" value="Bact_response_regulator"/>
</dbReference>
<evidence type="ECO:0000256" key="1">
    <source>
        <dbReference type="ARBA" id="ARBA00022553"/>
    </source>
</evidence>
<feature type="modified residue" description="4-aspartylphosphate" evidence="2">
    <location>
        <position position="53"/>
    </location>
</feature>
<dbReference type="PROSITE" id="PS50110">
    <property type="entry name" value="RESPONSE_REGULATORY"/>
    <property type="match status" value="1"/>
</dbReference>
<keyword evidence="1 2" id="KW-0597">Phosphoprotein</keyword>
<dbReference type="PANTHER" id="PTHR44591">
    <property type="entry name" value="STRESS RESPONSE REGULATOR PROTEIN 1"/>
    <property type="match status" value="1"/>
</dbReference>
<dbReference type="InterPro" id="IPR011006">
    <property type="entry name" value="CheY-like_superfamily"/>
</dbReference>
<evidence type="ECO:0000259" key="3">
    <source>
        <dbReference type="PROSITE" id="PS50110"/>
    </source>
</evidence>
<dbReference type="PANTHER" id="PTHR44591:SF25">
    <property type="entry name" value="CHEMOTAXIS TWO-COMPONENT RESPONSE REGULATOR"/>
    <property type="match status" value="1"/>
</dbReference>
<comment type="caution">
    <text evidence="4">The sequence shown here is derived from an EMBL/GenBank/DDBJ whole genome shotgun (WGS) entry which is preliminary data.</text>
</comment>
<proteinExistence type="predicted"/>
<organism evidence="4 5">
    <name type="scientific">Ancylobacter amanitiformis</name>
    <dbReference type="NCBI Taxonomy" id="217069"/>
    <lineage>
        <taxon>Bacteria</taxon>
        <taxon>Pseudomonadati</taxon>
        <taxon>Pseudomonadota</taxon>
        <taxon>Alphaproteobacteria</taxon>
        <taxon>Hyphomicrobiales</taxon>
        <taxon>Xanthobacteraceae</taxon>
        <taxon>Ancylobacter</taxon>
    </lineage>
</organism>
<name>A0ABU0LMF8_9HYPH</name>
<evidence type="ECO:0000313" key="5">
    <source>
        <dbReference type="Proteomes" id="UP001235094"/>
    </source>
</evidence>
<dbReference type="Proteomes" id="UP001235094">
    <property type="component" value="Unassembled WGS sequence"/>
</dbReference>
<dbReference type="SUPFAM" id="SSF52172">
    <property type="entry name" value="CheY-like"/>
    <property type="match status" value="1"/>
</dbReference>
<evidence type="ECO:0000256" key="2">
    <source>
        <dbReference type="PROSITE-ProRule" id="PRU00169"/>
    </source>
</evidence>